<evidence type="ECO:0000313" key="1">
    <source>
        <dbReference type="EMBL" id="CAG1860358.1"/>
    </source>
</evidence>
<organism evidence="2 3">
    <name type="scientific">Musa acuminata subsp. malaccensis</name>
    <name type="common">Wild banana</name>
    <name type="synonym">Musa malaccensis</name>
    <dbReference type="NCBI Taxonomy" id="214687"/>
    <lineage>
        <taxon>Eukaryota</taxon>
        <taxon>Viridiplantae</taxon>
        <taxon>Streptophyta</taxon>
        <taxon>Embryophyta</taxon>
        <taxon>Tracheophyta</taxon>
        <taxon>Spermatophyta</taxon>
        <taxon>Magnoliopsida</taxon>
        <taxon>Liliopsida</taxon>
        <taxon>Zingiberales</taxon>
        <taxon>Musaceae</taxon>
        <taxon>Musa</taxon>
    </lineage>
</organism>
<accession>A0A804HX88</accession>
<evidence type="ECO:0000313" key="2">
    <source>
        <dbReference type="EnsemblPlants" id="Ma01_p22670.1"/>
    </source>
</evidence>
<sequence>MAKVACVAMPVEMSSMAVIRWCGVLENKQRQQKMMGFSGRRLRRRRGTTVRLGKLRRRLLLRRLVRWSQLRWRVVVELLGPIRRAVMEMVSRRELVQTQHFALPFICNFPVPLL</sequence>
<evidence type="ECO:0000313" key="3">
    <source>
        <dbReference type="Proteomes" id="UP000012960"/>
    </source>
</evidence>
<dbReference type="OMA" id="MAVIRWC"/>
<dbReference type="EnsemblPlants" id="Ma01_t22670.1">
    <property type="protein sequence ID" value="Ma01_p22670.1"/>
    <property type="gene ID" value="Ma01_g22670"/>
</dbReference>
<name>A0A804HX88_MUSAM</name>
<reference evidence="1" key="1">
    <citation type="submission" date="2021-03" db="EMBL/GenBank/DDBJ databases">
        <authorList>
            <consortium name="Genoscope - CEA"/>
            <person name="William W."/>
        </authorList>
    </citation>
    <scope>NUCLEOTIDE SEQUENCE</scope>
    <source>
        <strain evidence="1">Doubled-haploid Pahang</strain>
    </source>
</reference>
<dbReference type="FunCoup" id="A0A804HX88">
    <property type="interactions" value="10"/>
</dbReference>
<reference evidence="2" key="2">
    <citation type="submission" date="2021-05" db="UniProtKB">
        <authorList>
            <consortium name="EnsemblPlants"/>
        </authorList>
    </citation>
    <scope>IDENTIFICATION</scope>
    <source>
        <strain evidence="2">subsp. malaccensis</strain>
    </source>
</reference>
<dbReference type="Proteomes" id="UP000012960">
    <property type="component" value="Unplaced"/>
</dbReference>
<dbReference type="AlphaFoldDB" id="A0A804HX88"/>
<keyword evidence="3" id="KW-1185">Reference proteome</keyword>
<dbReference type="EMBL" id="HG996466">
    <property type="protein sequence ID" value="CAG1860358.1"/>
    <property type="molecule type" value="Genomic_DNA"/>
</dbReference>
<dbReference type="InParanoid" id="A0A804HX88"/>
<dbReference type="Gramene" id="Ma01_t22670.1">
    <property type="protein sequence ID" value="Ma01_p22670.1"/>
    <property type="gene ID" value="Ma01_g22670"/>
</dbReference>
<gene>
    <name evidence="1" type="ORF">GSMUA_96620.1</name>
</gene>
<proteinExistence type="predicted"/>
<protein>
    <submittedName>
        <fullName evidence="1">(wild Malaysian banana) hypothetical protein</fullName>
    </submittedName>
</protein>